<keyword evidence="1" id="KW-0472">Membrane</keyword>
<feature type="transmembrane region" description="Helical" evidence="1">
    <location>
        <begin position="153"/>
        <end position="170"/>
    </location>
</feature>
<feature type="transmembrane region" description="Helical" evidence="1">
    <location>
        <begin position="7"/>
        <end position="27"/>
    </location>
</feature>
<keyword evidence="1" id="KW-1133">Transmembrane helix</keyword>
<keyword evidence="3" id="KW-1185">Reference proteome</keyword>
<proteinExistence type="predicted"/>
<dbReference type="RefSeq" id="WP_094415442.1">
    <property type="nucleotide sequence ID" value="NZ_NOXV01000281.1"/>
</dbReference>
<feature type="transmembrane region" description="Helical" evidence="1">
    <location>
        <begin position="39"/>
        <end position="60"/>
    </location>
</feature>
<gene>
    <name evidence="2" type="ORF">CHU92_10755</name>
</gene>
<dbReference type="AlphaFoldDB" id="A0A255Z471"/>
<protein>
    <recommendedName>
        <fullName evidence="4">Phosphatidic acid phosphatase type 2/haloperoxidase domain-containing protein</fullName>
    </recommendedName>
</protein>
<evidence type="ECO:0000256" key="1">
    <source>
        <dbReference type="SAM" id="Phobius"/>
    </source>
</evidence>
<feature type="transmembrane region" description="Helical" evidence="1">
    <location>
        <begin position="81"/>
        <end position="99"/>
    </location>
</feature>
<evidence type="ECO:0000313" key="2">
    <source>
        <dbReference type="EMBL" id="OYQ35685.1"/>
    </source>
</evidence>
<name>A0A255Z471_9FLAO</name>
<evidence type="ECO:0008006" key="4">
    <source>
        <dbReference type="Google" id="ProtNLM"/>
    </source>
</evidence>
<feature type="transmembrane region" description="Helical" evidence="1">
    <location>
        <begin position="105"/>
        <end position="123"/>
    </location>
</feature>
<dbReference type="OrthoDB" id="9786064at2"/>
<comment type="caution">
    <text evidence="2">The sequence shown here is derived from an EMBL/GenBank/DDBJ whole genome shotgun (WGS) entry which is preliminary data.</text>
</comment>
<accession>A0A255Z471</accession>
<sequence>MKKILPVFSYIFHPLFIPVYATLFYFFITRNFFYRHEIYLVFIQVLILTILLPISLFYLLKSLGLIRSKMMLDKKERKLPLVFYSLLLLFLIKYSFAVFVIPELYYYFTGTLISTVLALALVLFHHKASLHVGGIASLTVFIISISAYYHIRFLYLIAFFVLCTGMVASSRLEAKAHTMGEVVLGALVGIVPQVALWYFWLIPSL</sequence>
<evidence type="ECO:0000313" key="3">
    <source>
        <dbReference type="Proteomes" id="UP000216605"/>
    </source>
</evidence>
<dbReference type="Proteomes" id="UP000216605">
    <property type="component" value="Unassembled WGS sequence"/>
</dbReference>
<feature type="transmembrane region" description="Helical" evidence="1">
    <location>
        <begin position="130"/>
        <end position="147"/>
    </location>
</feature>
<organism evidence="2 3">
    <name type="scientific">Flavobacterium cyanobacteriorum</name>
    <dbReference type="NCBI Taxonomy" id="2022802"/>
    <lineage>
        <taxon>Bacteria</taxon>
        <taxon>Pseudomonadati</taxon>
        <taxon>Bacteroidota</taxon>
        <taxon>Flavobacteriia</taxon>
        <taxon>Flavobacteriales</taxon>
        <taxon>Flavobacteriaceae</taxon>
        <taxon>Flavobacterium</taxon>
    </lineage>
</organism>
<feature type="transmembrane region" description="Helical" evidence="1">
    <location>
        <begin position="182"/>
        <end position="200"/>
    </location>
</feature>
<reference evidence="2 3" key="1">
    <citation type="submission" date="2017-07" db="EMBL/GenBank/DDBJ databases">
        <title>Flavobacterium cyanobacteriorum sp. nov., isolated from cyanobacterial aggregates in a eutrophic lake.</title>
        <authorList>
            <person name="Cai H."/>
        </authorList>
    </citation>
    <scope>NUCLEOTIDE SEQUENCE [LARGE SCALE GENOMIC DNA]</scope>
    <source>
        <strain evidence="2 3">TH021</strain>
    </source>
</reference>
<dbReference type="EMBL" id="NOXV01000281">
    <property type="protein sequence ID" value="OYQ35685.1"/>
    <property type="molecule type" value="Genomic_DNA"/>
</dbReference>
<keyword evidence="1" id="KW-0812">Transmembrane</keyword>